<evidence type="ECO:0000256" key="5">
    <source>
        <dbReference type="ARBA" id="ARBA00022691"/>
    </source>
</evidence>
<dbReference type="GO" id="GO:0006364">
    <property type="term" value="P:rRNA processing"/>
    <property type="evidence" value="ECO:0007669"/>
    <property type="project" value="UniProtKB-KW"/>
</dbReference>
<dbReference type="PANTHER" id="PTHR12787">
    <property type="entry name" value="RIBOSOMAL RNA-PROCESSING PROTEIN 8"/>
    <property type="match status" value="1"/>
</dbReference>
<evidence type="ECO:0000256" key="7">
    <source>
        <dbReference type="SAM" id="MobiDB-lite"/>
    </source>
</evidence>
<keyword evidence="8" id="KW-1133">Transmembrane helix</keyword>
<keyword evidence="10" id="KW-1185">Reference proteome</keyword>
<evidence type="ECO:0000313" key="10">
    <source>
        <dbReference type="Proteomes" id="UP000383932"/>
    </source>
</evidence>
<evidence type="ECO:0008006" key="11">
    <source>
        <dbReference type="Google" id="ProtNLM"/>
    </source>
</evidence>
<evidence type="ECO:0000256" key="8">
    <source>
        <dbReference type="SAM" id="Phobius"/>
    </source>
</evidence>
<feature type="region of interest" description="Disordered" evidence="7">
    <location>
        <begin position="1"/>
        <end position="69"/>
    </location>
</feature>
<reference evidence="9 10" key="1">
    <citation type="journal article" date="2019" name="Fungal Biol. Biotechnol.">
        <title>Draft genome sequence of fastidious pathogen Ceratobasidium theobromae, which causes vascular-streak dieback in Theobroma cacao.</title>
        <authorList>
            <person name="Ali S.S."/>
            <person name="Asman A."/>
            <person name="Shao J."/>
            <person name="Firmansyah A.P."/>
            <person name="Susilo A.W."/>
            <person name="Rosmana A."/>
            <person name="McMahon P."/>
            <person name="Junaid M."/>
            <person name="Guest D."/>
            <person name="Kheng T.Y."/>
            <person name="Meinhardt L.W."/>
            <person name="Bailey B.A."/>
        </authorList>
    </citation>
    <scope>NUCLEOTIDE SEQUENCE [LARGE SCALE GENOMIC DNA]</scope>
    <source>
        <strain evidence="9 10">CT2</strain>
    </source>
</reference>
<name>A0A5N5QD26_9AGAM</name>
<dbReference type="GO" id="GO:0008168">
    <property type="term" value="F:methyltransferase activity"/>
    <property type="evidence" value="ECO:0007669"/>
    <property type="project" value="UniProtKB-KW"/>
</dbReference>
<proteinExistence type="predicted"/>
<keyword evidence="2" id="KW-0698">rRNA processing</keyword>
<dbReference type="InterPro" id="IPR042036">
    <property type="entry name" value="RRP8_N"/>
</dbReference>
<sequence>MYESSWDGGAHPVRSSGSSKSKAVDLDRLLDGMRGVNTGGKRKRGKGRESKAKKHKGAPNDARCEPPSELQQLVRSKLQGSRFRMINETLYKSSSEEAHAMMRREPEMYAETSDGGVAGESGGHDMQLVEVAAGAECSGRPGMRRCAAGEAAMGGGGGHMHAGAAAWERVGRGHRGRVRVQSEPDEHQLDQLCARGMACAADGGSVCGGRGGEPGARCKRVLPGDGGCWVRGGGRETTTMENEMRHINVLHTATRGPLTVAVPANARVADLKTAIAARCPGQPRPHGQRIIWRGRIVVDDEVVGDIWDTHTVHLAVHPSAWSAPRDPMAFPTPLPTLPSIARDYVLFHHKNALRVMAGEPIEPWPHPIDQPSAVHWASLGLAAAGHPFPSILLSPYPHSARGGLEYAVVSIDHRPYLELLNPGAPPTAMQHHAIQVLTSTLALLPYLDDLGPAPHPPPRPPVHRMRRALVAIRTLVPLSFTLLRASLFIVFFPQAREPLWLAVIIAVVLYEARLIVNRANALIPNLNPPNTSIATLLDRATLTRVDAEAALLDLDVPERQLRPVPRDPAEESHLRRSLLGARAFVLLLAVTLVPAAWARRREALRLREGRVRVVYGDRANSLREHDQQAMLGERRTRALPAHGWRRSYVQRVLNGIEEHVE</sequence>
<organism evidence="9 10">
    <name type="scientific">Ceratobasidium theobromae</name>
    <dbReference type="NCBI Taxonomy" id="1582974"/>
    <lineage>
        <taxon>Eukaryota</taxon>
        <taxon>Fungi</taxon>
        <taxon>Dikarya</taxon>
        <taxon>Basidiomycota</taxon>
        <taxon>Agaricomycotina</taxon>
        <taxon>Agaricomycetes</taxon>
        <taxon>Cantharellales</taxon>
        <taxon>Ceratobasidiaceae</taxon>
        <taxon>Ceratobasidium</taxon>
    </lineage>
</organism>
<keyword evidence="6" id="KW-0539">Nucleus</keyword>
<dbReference type="GO" id="GO:0032259">
    <property type="term" value="P:methylation"/>
    <property type="evidence" value="ECO:0007669"/>
    <property type="project" value="UniProtKB-KW"/>
</dbReference>
<dbReference type="AlphaFoldDB" id="A0A5N5QD26"/>
<gene>
    <name evidence="9" type="ORF">CTheo_6990</name>
</gene>
<dbReference type="Gene3D" id="3.10.20.90">
    <property type="entry name" value="Phosphatidylinositol 3-kinase Catalytic Subunit, Chain A, domain 1"/>
    <property type="match status" value="1"/>
</dbReference>
<evidence type="ECO:0000256" key="1">
    <source>
        <dbReference type="ARBA" id="ARBA00004123"/>
    </source>
</evidence>
<dbReference type="EMBL" id="SSOP01000253">
    <property type="protein sequence ID" value="KAB5589564.1"/>
    <property type="molecule type" value="Genomic_DNA"/>
</dbReference>
<feature type="transmembrane region" description="Helical" evidence="8">
    <location>
        <begin position="499"/>
        <end position="516"/>
    </location>
</feature>
<protein>
    <recommendedName>
        <fullName evidence="11">Ubiquitin-like domain-containing protein</fullName>
    </recommendedName>
</protein>
<dbReference type="InterPro" id="IPR007823">
    <property type="entry name" value="RRP8"/>
</dbReference>
<feature type="transmembrane region" description="Helical" evidence="8">
    <location>
        <begin position="468"/>
        <end position="492"/>
    </location>
</feature>
<keyword evidence="8" id="KW-0472">Membrane</keyword>
<feature type="transmembrane region" description="Helical" evidence="8">
    <location>
        <begin position="579"/>
        <end position="598"/>
    </location>
</feature>
<evidence type="ECO:0000256" key="4">
    <source>
        <dbReference type="ARBA" id="ARBA00022679"/>
    </source>
</evidence>
<keyword evidence="8" id="KW-0812">Transmembrane</keyword>
<comment type="subcellular location">
    <subcellularLocation>
        <location evidence="1">Nucleus</location>
    </subcellularLocation>
</comment>
<dbReference type="OrthoDB" id="21589at2759"/>
<keyword evidence="3" id="KW-0489">Methyltransferase</keyword>
<evidence type="ECO:0000313" key="9">
    <source>
        <dbReference type="EMBL" id="KAB5589564.1"/>
    </source>
</evidence>
<dbReference type="Proteomes" id="UP000383932">
    <property type="component" value="Unassembled WGS sequence"/>
</dbReference>
<evidence type="ECO:0000256" key="3">
    <source>
        <dbReference type="ARBA" id="ARBA00022603"/>
    </source>
</evidence>
<evidence type="ECO:0000256" key="2">
    <source>
        <dbReference type="ARBA" id="ARBA00022552"/>
    </source>
</evidence>
<dbReference type="GO" id="GO:0005730">
    <property type="term" value="C:nucleolus"/>
    <property type="evidence" value="ECO:0007669"/>
    <property type="project" value="TreeGrafter"/>
</dbReference>
<feature type="compositionally biased region" description="Basic and acidic residues" evidence="7">
    <location>
        <begin position="22"/>
        <end position="31"/>
    </location>
</feature>
<accession>A0A5N5QD26</accession>
<dbReference type="SUPFAM" id="SSF54236">
    <property type="entry name" value="Ubiquitin-like"/>
    <property type="match status" value="1"/>
</dbReference>
<feature type="compositionally biased region" description="Basic residues" evidence="7">
    <location>
        <begin position="40"/>
        <end position="57"/>
    </location>
</feature>
<dbReference type="PANTHER" id="PTHR12787:SF0">
    <property type="entry name" value="RIBOSOMAL RNA-PROCESSING PROTEIN 8"/>
    <property type="match status" value="1"/>
</dbReference>
<keyword evidence="4" id="KW-0808">Transferase</keyword>
<dbReference type="Gene3D" id="1.10.10.2150">
    <property type="entry name" value="Ribosomal RNA-processing protein 8, N-terminal domain"/>
    <property type="match status" value="1"/>
</dbReference>
<evidence type="ECO:0000256" key="6">
    <source>
        <dbReference type="ARBA" id="ARBA00023242"/>
    </source>
</evidence>
<keyword evidence="5" id="KW-0949">S-adenosyl-L-methionine</keyword>
<comment type="caution">
    <text evidence="9">The sequence shown here is derived from an EMBL/GenBank/DDBJ whole genome shotgun (WGS) entry which is preliminary data.</text>
</comment>
<dbReference type="InterPro" id="IPR029071">
    <property type="entry name" value="Ubiquitin-like_domsf"/>
</dbReference>